<dbReference type="Proteomes" id="UP000636709">
    <property type="component" value="Unassembled WGS sequence"/>
</dbReference>
<name>A0A835E810_9POAL</name>
<comment type="caution">
    <text evidence="2">The sequence shown here is derived from an EMBL/GenBank/DDBJ whole genome shotgun (WGS) entry which is preliminary data.</text>
</comment>
<reference evidence="2" key="1">
    <citation type="submission" date="2020-07" db="EMBL/GenBank/DDBJ databases">
        <title>Genome sequence and genetic diversity analysis of an under-domesticated orphan crop, white fonio (Digitaria exilis).</title>
        <authorList>
            <person name="Bennetzen J.L."/>
            <person name="Chen S."/>
            <person name="Ma X."/>
            <person name="Wang X."/>
            <person name="Yssel A.E.J."/>
            <person name="Chaluvadi S.R."/>
            <person name="Johnson M."/>
            <person name="Gangashetty P."/>
            <person name="Hamidou F."/>
            <person name="Sanogo M.D."/>
            <person name="Zwaenepoel A."/>
            <person name="Wallace J."/>
            <person name="Van De Peer Y."/>
            <person name="Van Deynze A."/>
        </authorList>
    </citation>
    <scope>NUCLEOTIDE SEQUENCE</scope>
    <source>
        <tissue evidence="2">Leaves</tissue>
    </source>
</reference>
<dbReference type="PANTHER" id="PTHR34709:SF72">
    <property type="entry name" value="OS07G0130000 PROTEIN"/>
    <property type="match status" value="1"/>
</dbReference>
<dbReference type="Pfam" id="PF00646">
    <property type="entry name" value="F-box"/>
    <property type="match status" value="1"/>
</dbReference>
<protein>
    <recommendedName>
        <fullName evidence="1">F-box domain-containing protein</fullName>
    </recommendedName>
</protein>
<dbReference type="InterPro" id="IPR055312">
    <property type="entry name" value="FBL15-like"/>
</dbReference>
<gene>
    <name evidence="2" type="ORF">HU200_051541</name>
</gene>
<dbReference type="SUPFAM" id="SSF81383">
    <property type="entry name" value="F-box domain"/>
    <property type="match status" value="1"/>
</dbReference>
<dbReference type="InterPro" id="IPR036047">
    <property type="entry name" value="F-box-like_dom_sf"/>
</dbReference>
<dbReference type="AlphaFoldDB" id="A0A835E810"/>
<dbReference type="InterPro" id="IPR001810">
    <property type="entry name" value="F-box_dom"/>
</dbReference>
<dbReference type="PANTHER" id="PTHR34709">
    <property type="entry name" value="OS10G0396666 PROTEIN"/>
    <property type="match status" value="1"/>
</dbReference>
<feature type="domain" description="F-box" evidence="1">
    <location>
        <begin position="12"/>
        <end position="49"/>
    </location>
</feature>
<organism evidence="2 3">
    <name type="scientific">Digitaria exilis</name>
    <dbReference type="NCBI Taxonomy" id="1010633"/>
    <lineage>
        <taxon>Eukaryota</taxon>
        <taxon>Viridiplantae</taxon>
        <taxon>Streptophyta</taxon>
        <taxon>Embryophyta</taxon>
        <taxon>Tracheophyta</taxon>
        <taxon>Spermatophyta</taxon>
        <taxon>Magnoliopsida</taxon>
        <taxon>Liliopsida</taxon>
        <taxon>Poales</taxon>
        <taxon>Poaceae</taxon>
        <taxon>PACMAD clade</taxon>
        <taxon>Panicoideae</taxon>
        <taxon>Panicodae</taxon>
        <taxon>Paniceae</taxon>
        <taxon>Anthephorinae</taxon>
        <taxon>Digitaria</taxon>
    </lineage>
</organism>
<evidence type="ECO:0000313" key="3">
    <source>
        <dbReference type="Proteomes" id="UP000636709"/>
    </source>
</evidence>
<keyword evidence="3" id="KW-1185">Reference proteome</keyword>
<dbReference type="SUPFAM" id="SSF52047">
    <property type="entry name" value="RNI-like"/>
    <property type="match status" value="1"/>
</dbReference>
<dbReference type="PROSITE" id="PS50181">
    <property type="entry name" value="FBOX"/>
    <property type="match status" value="1"/>
</dbReference>
<accession>A0A835E810</accession>
<evidence type="ECO:0000313" key="2">
    <source>
        <dbReference type="EMBL" id="KAF8669211.1"/>
    </source>
</evidence>
<dbReference type="EMBL" id="JACEFO010002272">
    <property type="protein sequence ID" value="KAF8669211.1"/>
    <property type="molecule type" value="Genomic_DNA"/>
</dbReference>
<proteinExistence type="predicted"/>
<evidence type="ECO:0000259" key="1">
    <source>
        <dbReference type="PROSITE" id="PS50181"/>
    </source>
</evidence>
<sequence>MATNLDAGGDGSDHITDLPDDVLHIILAHLPTTAEATRTSILSRRWHRVWTGIPALSFRYDEAPASSSTQKDQLDRIDAALSGHAATATVDVERLKIDVSYGVPDARVARWLLFASRRLNGELRLASETWWWESWEDEAKEVAIPLCERVTSMSLCLDRTLQFPLHSATGAFTALVALELTKGFVDGGELGSTLSSRCPNLKKLSLDRVTVVALPRADLCIHSGSLEQLEIIAIVSHDDVVLQVDTPELLSFSMDSCIGIVLMTRTATALKRVATDAVAIMRRFDTIHELNLAVARTSILARRWRRVWAAVPELSFRYYGHESWRTAPVCLRVNQALAACSVPTVHRLHIAMPLPRSSRCSFWLHQASSPFPWTQAFSGDESATAIYFDLYGYILRFEQAAGTFTALSTLRIRHGNVDSRELEDVLSSRCPGLKELVLGDVIFIHGGASSGLSIRSDSLEHLEIFGYMEFHGRLEVNAPKLRFFSPRCRLNDDARIVAPMLSEASDAISDVWTSIQTPRWRR</sequence>